<dbReference type="CDD" id="cd00082">
    <property type="entry name" value="HisKA"/>
    <property type="match status" value="1"/>
</dbReference>
<dbReference type="EMBL" id="VORB01000004">
    <property type="protein sequence ID" value="TXC81332.1"/>
    <property type="molecule type" value="Genomic_DNA"/>
</dbReference>
<protein>
    <recommendedName>
        <fullName evidence="2">histidine kinase</fullName>
        <ecNumber evidence="2">2.7.13.3</ecNumber>
    </recommendedName>
</protein>
<dbReference type="OrthoDB" id="9810447at2"/>
<feature type="coiled-coil region" evidence="5">
    <location>
        <begin position="186"/>
        <end position="213"/>
    </location>
</feature>
<keyword evidence="5" id="KW-0175">Coiled coil</keyword>
<feature type="transmembrane region" description="Helical" evidence="6">
    <location>
        <begin position="158"/>
        <end position="177"/>
    </location>
</feature>
<comment type="catalytic activity">
    <reaction evidence="1">
        <text>ATP + protein L-histidine = ADP + protein N-phospho-L-histidine.</text>
        <dbReference type="EC" id="2.7.13.3"/>
    </reaction>
</comment>
<accession>A0A5C6V7U5</accession>
<dbReference type="GO" id="GO:0000156">
    <property type="term" value="F:phosphorelay response regulator activity"/>
    <property type="evidence" value="ECO:0007669"/>
    <property type="project" value="TreeGrafter"/>
</dbReference>
<dbReference type="PROSITE" id="PS50109">
    <property type="entry name" value="HIS_KIN"/>
    <property type="match status" value="1"/>
</dbReference>
<keyword evidence="3" id="KW-0808">Transferase</keyword>
<sequence length="441" mass="49959">MVANLKSTNSYQETIKIQQQLLNIFIAACMLVNSFVLLISLFGFENSPGPSIFTLSFILAAFALYLNNSGHRNQNLAKHYFLILCNLALIGFVLAFGQEAMFQIYFLAISQLGIVLFKGSSISAHFYVALSFGSWLFSAVITQNIAPQVEVSNEYISRFNYLNLVLVFALLVMIMGFTKRLTLGYIREIKDKNRELSEQLDREKQLVSQNKNLDEFSAIVTHDLKAPLSNLEYLFQRLKNKMPPEFKTGEEELLKHISGCMGKMKNLIFTVLNYSKGEHENVSFSKYKLADALFDVDLLLKGKGNLNIDLSTAPSHIYGNKFQLEQVLLNLVDNALKHSSSNKRKVFISATELQTDSVLFRISDHGKPMDPLIAKDIFNFFRGFSKNKKHHFGIGLSIVRKLVIQNGGKFGMESNSSVGNTFWFTWPTEQKTNVDQLIHLN</sequence>
<dbReference type="InterPro" id="IPR036097">
    <property type="entry name" value="HisK_dim/P_sf"/>
</dbReference>
<evidence type="ECO:0000256" key="6">
    <source>
        <dbReference type="SAM" id="Phobius"/>
    </source>
</evidence>
<dbReference type="Pfam" id="PF02518">
    <property type="entry name" value="HATPase_c"/>
    <property type="match status" value="1"/>
</dbReference>
<keyword evidence="6" id="KW-0812">Transmembrane</keyword>
<evidence type="ECO:0000256" key="3">
    <source>
        <dbReference type="ARBA" id="ARBA00022679"/>
    </source>
</evidence>
<dbReference type="GO" id="GO:0030295">
    <property type="term" value="F:protein kinase activator activity"/>
    <property type="evidence" value="ECO:0007669"/>
    <property type="project" value="TreeGrafter"/>
</dbReference>
<dbReference type="GO" id="GO:0000155">
    <property type="term" value="F:phosphorelay sensor kinase activity"/>
    <property type="evidence" value="ECO:0007669"/>
    <property type="project" value="InterPro"/>
</dbReference>
<evidence type="ECO:0000313" key="9">
    <source>
        <dbReference type="Proteomes" id="UP000321168"/>
    </source>
</evidence>
<feature type="transmembrane region" description="Helical" evidence="6">
    <location>
        <begin position="126"/>
        <end position="146"/>
    </location>
</feature>
<dbReference type="Gene3D" id="1.10.287.130">
    <property type="match status" value="1"/>
</dbReference>
<feature type="transmembrane region" description="Helical" evidence="6">
    <location>
        <begin position="50"/>
        <end position="67"/>
    </location>
</feature>
<organism evidence="8 9">
    <name type="scientific">Luteibaculum oceani</name>
    <dbReference type="NCBI Taxonomy" id="1294296"/>
    <lineage>
        <taxon>Bacteria</taxon>
        <taxon>Pseudomonadati</taxon>
        <taxon>Bacteroidota</taxon>
        <taxon>Flavobacteriia</taxon>
        <taxon>Flavobacteriales</taxon>
        <taxon>Luteibaculaceae</taxon>
        <taxon>Luteibaculum</taxon>
    </lineage>
</organism>
<dbReference type="InterPro" id="IPR050351">
    <property type="entry name" value="BphY/WalK/GraS-like"/>
</dbReference>
<dbReference type="PANTHER" id="PTHR42878:SF15">
    <property type="entry name" value="BACTERIOPHYTOCHROME"/>
    <property type="match status" value="1"/>
</dbReference>
<dbReference type="EC" id="2.7.13.3" evidence="2"/>
<feature type="transmembrane region" description="Helical" evidence="6">
    <location>
        <begin position="79"/>
        <end position="96"/>
    </location>
</feature>
<reference evidence="8 9" key="1">
    <citation type="submission" date="2019-08" db="EMBL/GenBank/DDBJ databases">
        <title>Genome of Luteibaculum oceani JCM 18817.</title>
        <authorList>
            <person name="Bowman J.P."/>
        </authorList>
    </citation>
    <scope>NUCLEOTIDE SEQUENCE [LARGE SCALE GENOMIC DNA]</scope>
    <source>
        <strain evidence="8 9">JCM 18817</strain>
    </source>
</reference>
<keyword evidence="9" id="KW-1185">Reference proteome</keyword>
<name>A0A5C6V7U5_9FLAO</name>
<dbReference type="Gene3D" id="3.30.565.10">
    <property type="entry name" value="Histidine kinase-like ATPase, C-terminal domain"/>
    <property type="match status" value="1"/>
</dbReference>
<keyword evidence="6" id="KW-0472">Membrane</keyword>
<dbReference type="Proteomes" id="UP000321168">
    <property type="component" value="Unassembled WGS sequence"/>
</dbReference>
<dbReference type="InterPro" id="IPR003661">
    <property type="entry name" value="HisK_dim/P_dom"/>
</dbReference>
<dbReference type="PANTHER" id="PTHR42878">
    <property type="entry name" value="TWO-COMPONENT HISTIDINE KINASE"/>
    <property type="match status" value="1"/>
</dbReference>
<evidence type="ECO:0000256" key="5">
    <source>
        <dbReference type="SAM" id="Coils"/>
    </source>
</evidence>
<dbReference type="AlphaFoldDB" id="A0A5C6V7U5"/>
<dbReference type="RefSeq" id="WP_147013979.1">
    <property type="nucleotide sequence ID" value="NZ_VORB01000004.1"/>
</dbReference>
<dbReference type="SMART" id="SM00387">
    <property type="entry name" value="HATPase_c"/>
    <property type="match status" value="1"/>
</dbReference>
<keyword evidence="4 8" id="KW-0418">Kinase</keyword>
<evidence type="ECO:0000256" key="1">
    <source>
        <dbReference type="ARBA" id="ARBA00000085"/>
    </source>
</evidence>
<keyword evidence="6" id="KW-1133">Transmembrane helix</keyword>
<dbReference type="GO" id="GO:0007234">
    <property type="term" value="P:osmosensory signaling via phosphorelay pathway"/>
    <property type="evidence" value="ECO:0007669"/>
    <property type="project" value="TreeGrafter"/>
</dbReference>
<dbReference type="SUPFAM" id="SSF47384">
    <property type="entry name" value="Homodimeric domain of signal transducing histidine kinase"/>
    <property type="match status" value="1"/>
</dbReference>
<proteinExistence type="predicted"/>
<evidence type="ECO:0000256" key="4">
    <source>
        <dbReference type="ARBA" id="ARBA00022777"/>
    </source>
</evidence>
<dbReference type="SMART" id="SM00388">
    <property type="entry name" value="HisKA"/>
    <property type="match status" value="1"/>
</dbReference>
<dbReference type="InterPro" id="IPR036890">
    <property type="entry name" value="HATPase_C_sf"/>
</dbReference>
<dbReference type="PROSITE" id="PS51257">
    <property type="entry name" value="PROKAR_LIPOPROTEIN"/>
    <property type="match status" value="1"/>
</dbReference>
<dbReference type="SUPFAM" id="SSF55874">
    <property type="entry name" value="ATPase domain of HSP90 chaperone/DNA topoisomerase II/histidine kinase"/>
    <property type="match status" value="1"/>
</dbReference>
<evidence type="ECO:0000256" key="2">
    <source>
        <dbReference type="ARBA" id="ARBA00012438"/>
    </source>
</evidence>
<gene>
    <name evidence="8" type="ORF">FRX97_04835</name>
</gene>
<dbReference type="InterPro" id="IPR005467">
    <property type="entry name" value="His_kinase_dom"/>
</dbReference>
<evidence type="ECO:0000259" key="7">
    <source>
        <dbReference type="PROSITE" id="PS50109"/>
    </source>
</evidence>
<evidence type="ECO:0000313" key="8">
    <source>
        <dbReference type="EMBL" id="TXC81332.1"/>
    </source>
</evidence>
<feature type="domain" description="Histidine kinase" evidence="7">
    <location>
        <begin position="219"/>
        <end position="430"/>
    </location>
</feature>
<dbReference type="InterPro" id="IPR003594">
    <property type="entry name" value="HATPase_dom"/>
</dbReference>
<feature type="transmembrane region" description="Helical" evidence="6">
    <location>
        <begin position="21"/>
        <end position="44"/>
    </location>
</feature>
<comment type="caution">
    <text evidence="8">The sequence shown here is derived from an EMBL/GenBank/DDBJ whole genome shotgun (WGS) entry which is preliminary data.</text>
</comment>